<keyword evidence="16" id="KW-1185">Reference proteome</keyword>
<evidence type="ECO:0000256" key="2">
    <source>
        <dbReference type="ARBA" id="ARBA00007367"/>
    </source>
</evidence>
<keyword evidence="4" id="KW-0050">Antiport</keyword>
<feature type="region of interest" description="Disordered" evidence="12">
    <location>
        <begin position="192"/>
        <end position="283"/>
    </location>
</feature>
<evidence type="ECO:0000256" key="10">
    <source>
        <dbReference type="ARBA" id="ARBA00023136"/>
    </source>
</evidence>
<comment type="similarity">
    <text evidence="2">Belongs to the monovalent cation:proton antiporter 1 (CPA1) transporter (TC 2.A.36) family.</text>
</comment>
<evidence type="ECO:0000256" key="11">
    <source>
        <dbReference type="ARBA" id="ARBA00023201"/>
    </source>
</evidence>
<keyword evidence="9" id="KW-0406">Ion transport</keyword>
<feature type="transmembrane region" description="Helical" evidence="13">
    <location>
        <begin position="99"/>
        <end position="127"/>
    </location>
</feature>
<evidence type="ECO:0000313" key="16">
    <source>
        <dbReference type="Proteomes" id="UP000641025"/>
    </source>
</evidence>
<protein>
    <submittedName>
        <fullName evidence="15">Cation:proton antiporter</fullName>
    </submittedName>
</protein>
<evidence type="ECO:0000256" key="9">
    <source>
        <dbReference type="ARBA" id="ARBA00023065"/>
    </source>
</evidence>
<evidence type="ECO:0000256" key="7">
    <source>
        <dbReference type="ARBA" id="ARBA00022989"/>
    </source>
</evidence>
<dbReference type="EMBL" id="JAEMHK010000011">
    <property type="protein sequence ID" value="MBJ6801359.1"/>
    <property type="molecule type" value="Genomic_DNA"/>
</dbReference>
<keyword evidence="5" id="KW-1003">Cell membrane</keyword>
<feature type="compositionally biased region" description="Low complexity" evidence="12">
    <location>
        <begin position="213"/>
        <end position="236"/>
    </location>
</feature>
<dbReference type="PANTHER" id="PTHR10110:SF195">
    <property type="entry name" value="NA(+)_H(+) ANTIPORTER NHAS2"/>
    <property type="match status" value="1"/>
</dbReference>
<feature type="compositionally biased region" description="Low complexity" evidence="12">
    <location>
        <begin position="244"/>
        <end position="261"/>
    </location>
</feature>
<comment type="subcellular location">
    <subcellularLocation>
        <location evidence="1">Cell membrane</location>
        <topology evidence="1">Multi-pass membrane protein</topology>
    </subcellularLocation>
</comment>
<dbReference type="Pfam" id="PF00999">
    <property type="entry name" value="Na_H_Exchanger"/>
    <property type="match status" value="1"/>
</dbReference>
<evidence type="ECO:0000256" key="8">
    <source>
        <dbReference type="ARBA" id="ARBA00023053"/>
    </source>
</evidence>
<evidence type="ECO:0000256" key="1">
    <source>
        <dbReference type="ARBA" id="ARBA00004651"/>
    </source>
</evidence>
<dbReference type="InterPro" id="IPR006153">
    <property type="entry name" value="Cation/H_exchanger_TM"/>
</dbReference>
<keyword evidence="8" id="KW-0915">Sodium</keyword>
<name>A0ABS0YTQ5_9BACT</name>
<evidence type="ECO:0000256" key="4">
    <source>
        <dbReference type="ARBA" id="ARBA00022449"/>
    </source>
</evidence>
<proteinExistence type="inferred from homology"/>
<dbReference type="InterPro" id="IPR018422">
    <property type="entry name" value="Cation/H_exchanger_CPA1"/>
</dbReference>
<evidence type="ECO:0000256" key="5">
    <source>
        <dbReference type="ARBA" id="ARBA00022475"/>
    </source>
</evidence>
<keyword evidence="7 13" id="KW-1133">Transmembrane helix</keyword>
<comment type="caution">
    <text evidence="15">The sequence shown here is derived from an EMBL/GenBank/DDBJ whole genome shotgun (WGS) entry which is preliminary data.</text>
</comment>
<keyword evidence="10 13" id="KW-0472">Membrane</keyword>
<keyword evidence="3" id="KW-0813">Transport</keyword>
<organism evidence="15 16">
    <name type="scientific">Geomonas propionica</name>
    <dbReference type="NCBI Taxonomy" id="2798582"/>
    <lineage>
        <taxon>Bacteria</taxon>
        <taxon>Pseudomonadati</taxon>
        <taxon>Thermodesulfobacteriota</taxon>
        <taxon>Desulfuromonadia</taxon>
        <taxon>Geobacterales</taxon>
        <taxon>Geobacteraceae</taxon>
        <taxon>Geomonas</taxon>
    </lineage>
</organism>
<dbReference type="Proteomes" id="UP000641025">
    <property type="component" value="Unassembled WGS sequence"/>
</dbReference>
<evidence type="ECO:0000256" key="3">
    <source>
        <dbReference type="ARBA" id="ARBA00022448"/>
    </source>
</evidence>
<reference evidence="15 16" key="1">
    <citation type="submission" date="2020-12" db="EMBL/GenBank/DDBJ databases">
        <title>Geomonas sp. Red259, isolated from paddy soil.</title>
        <authorList>
            <person name="Xu Z."/>
            <person name="Zhang Z."/>
            <person name="Masuda Y."/>
            <person name="Itoh H."/>
            <person name="Senoo K."/>
        </authorList>
    </citation>
    <scope>NUCLEOTIDE SEQUENCE [LARGE SCALE GENOMIC DNA]</scope>
    <source>
        <strain evidence="15 16">Red259</strain>
    </source>
</reference>
<evidence type="ECO:0000313" key="15">
    <source>
        <dbReference type="EMBL" id="MBJ6801359.1"/>
    </source>
</evidence>
<sequence>MRVFQITALLTTLTATFAYINYRFLKLEPTVGLLLQSLLLSLLLWLLLALAIDVMTPAQRIMSRIDFDVLFLQGILSLLLFTGGLFVKVEELLNVKLSIALFAVAGVLVSAGAIGAAFYAITLLLGLKVGLAQSLLFGAIMSPTDPVAVLPTLYLSPLLSLCSALTAGTVLRAAGGIFFGLGHPEAFSKFGTRHRGRGIGDRSLPRPDTSDHAAPLLPPGGDAAAVAAGRPRSGGSFRRQCELSRAGTARAANANTSTGTADKAGTRCPPGHHGNGAGHRRTIPRPRALRGRHREQVKWLLRGPVGLLRHIHSGYIGDYVTWFICGTSVMMVLAQYWF</sequence>
<accession>A0ABS0YTQ5</accession>
<feature type="transmembrane region" description="Helical" evidence="13">
    <location>
        <begin position="67"/>
        <end position="87"/>
    </location>
</feature>
<dbReference type="PANTHER" id="PTHR10110">
    <property type="entry name" value="SODIUM/HYDROGEN EXCHANGER"/>
    <property type="match status" value="1"/>
</dbReference>
<feature type="transmembrane region" description="Helical" evidence="13">
    <location>
        <begin position="34"/>
        <end position="55"/>
    </location>
</feature>
<feature type="domain" description="Cation/H+ exchanger transmembrane" evidence="14">
    <location>
        <begin position="13"/>
        <end position="153"/>
    </location>
</feature>
<dbReference type="Gene3D" id="6.10.140.1330">
    <property type="match status" value="1"/>
</dbReference>
<evidence type="ECO:0000259" key="14">
    <source>
        <dbReference type="Pfam" id="PF00999"/>
    </source>
</evidence>
<evidence type="ECO:0000256" key="6">
    <source>
        <dbReference type="ARBA" id="ARBA00022692"/>
    </source>
</evidence>
<evidence type="ECO:0000256" key="12">
    <source>
        <dbReference type="SAM" id="MobiDB-lite"/>
    </source>
</evidence>
<keyword evidence="6 13" id="KW-0812">Transmembrane</keyword>
<dbReference type="RefSeq" id="WP_199395856.1">
    <property type="nucleotide sequence ID" value="NZ_JAEMHK010000011.1"/>
</dbReference>
<gene>
    <name evidence="15" type="ORF">JFN90_14585</name>
</gene>
<feature type="compositionally biased region" description="Basic and acidic residues" evidence="12">
    <location>
        <begin position="198"/>
        <end position="211"/>
    </location>
</feature>
<evidence type="ECO:0000256" key="13">
    <source>
        <dbReference type="SAM" id="Phobius"/>
    </source>
</evidence>
<keyword evidence="11" id="KW-0739">Sodium transport</keyword>